<keyword evidence="2" id="KW-0677">Repeat</keyword>
<dbReference type="PANTHER" id="PTHR44472:SF1">
    <property type="entry name" value="DDB1 AND CUL4 ASSOCIATED FACTOR 4"/>
    <property type="match status" value="1"/>
</dbReference>
<dbReference type="InterPro" id="IPR052254">
    <property type="entry name" value="CUL4-DDB1_E3_ligase_receptor"/>
</dbReference>
<evidence type="ECO:0000313" key="4">
    <source>
        <dbReference type="Proteomes" id="UP001163105"/>
    </source>
</evidence>
<protein>
    <submittedName>
        <fullName evidence="3">C6 zinc finger domain-containing protein</fullName>
    </submittedName>
</protein>
<evidence type="ECO:0000256" key="2">
    <source>
        <dbReference type="ARBA" id="ARBA00022737"/>
    </source>
</evidence>
<name>A0AB34FKU2_9HYPO</name>
<dbReference type="AlphaFoldDB" id="A0AB34FKU2"/>
<proteinExistence type="predicted"/>
<dbReference type="SUPFAM" id="SSF50978">
    <property type="entry name" value="WD40 repeat-like"/>
    <property type="match status" value="1"/>
</dbReference>
<organism evidence="3 4">
    <name type="scientific">Purpureocillium lavendulum</name>
    <dbReference type="NCBI Taxonomy" id="1247861"/>
    <lineage>
        <taxon>Eukaryota</taxon>
        <taxon>Fungi</taxon>
        <taxon>Dikarya</taxon>
        <taxon>Ascomycota</taxon>
        <taxon>Pezizomycotina</taxon>
        <taxon>Sordariomycetes</taxon>
        <taxon>Hypocreomycetidae</taxon>
        <taxon>Hypocreales</taxon>
        <taxon>Ophiocordycipitaceae</taxon>
        <taxon>Purpureocillium</taxon>
    </lineage>
</organism>
<gene>
    <name evidence="3" type="ORF">O9K51_07420</name>
</gene>
<accession>A0AB34FKU2</accession>
<keyword evidence="4" id="KW-1185">Reference proteome</keyword>
<dbReference type="Gene3D" id="2.130.10.10">
    <property type="entry name" value="YVTN repeat-like/Quinoprotein amine dehydrogenase"/>
    <property type="match status" value="1"/>
</dbReference>
<dbReference type="InterPro" id="IPR036322">
    <property type="entry name" value="WD40_repeat_dom_sf"/>
</dbReference>
<comment type="caution">
    <text evidence="3">The sequence shown here is derived from an EMBL/GenBank/DDBJ whole genome shotgun (WGS) entry which is preliminary data.</text>
</comment>
<evidence type="ECO:0000256" key="1">
    <source>
        <dbReference type="ARBA" id="ARBA00022574"/>
    </source>
</evidence>
<dbReference type="Proteomes" id="UP001163105">
    <property type="component" value="Unassembled WGS sequence"/>
</dbReference>
<evidence type="ECO:0000313" key="3">
    <source>
        <dbReference type="EMBL" id="KAJ6439533.1"/>
    </source>
</evidence>
<dbReference type="PANTHER" id="PTHR44472">
    <property type="entry name" value="DDB1- AND CUL4-ASSOCIATED FACTOR 4-RELATED"/>
    <property type="match status" value="1"/>
</dbReference>
<dbReference type="GO" id="GO:0080008">
    <property type="term" value="C:Cul4-RING E3 ubiquitin ligase complex"/>
    <property type="evidence" value="ECO:0007669"/>
    <property type="project" value="TreeGrafter"/>
</dbReference>
<dbReference type="InterPro" id="IPR015943">
    <property type="entry name" value="WD40/YVTN_repeat-like_dom_sf"/>
</dbReference>
<dbReference type="EMBL" id="JAQHRD010000006">
    <property type="protein sequence ID" value="KAJ6439533.1"/>
    <property type="molecule type" value="Genomic_DNA"/>
</dbReference>
<keyword evidence="1" id="KW-0853">WD repeat</keyword>
<reference evidence="3" key="1">
    <citation type="submission" date="2023-01" db="EMBL/GenBank/DDBJ databases">
        <title>The growth and conidiation of Purpureocillium lavendulum are regulated by nitrogen source and histone H3K14 acetylation.</title>
        <authorList>
            <person name="Tang P."/>
            <person name="Han J."/>
            <person name="Zhang C."/>
            <person name="Tang P."/>
            <person name="Qi F."/>
            <person name="Zhang K."/>
            <person name="Liang L."/>
        </authorList>
    </citation>
    <scope>NUCLEOTIDE SEQUENCE</scope>
    <source>
        <strain evidence="3">YMF1.00683</strain>
    </source>
</reference>
<sequence length="494" mass="55471">MPPVEIPGYYYDEVKKKYFKIEKSHTAPPSAAWSADSVKKRRVEDTARREARHRAHLQRNHVKRSVLRRNMLPAGLLARETEVLRTAAGGVAGYGARADDGDLGAAAWADSVVDKGHVPFVPSFARTRFANMPCFYVGGEDYKTGLGVAYAIRLSEALDEETLVGSYISTDDNDRITFDRDRPGTLERGPSFRTEMIRCPQMSSIKYHAPSHKMLLTSREPDHSCGLYFFSPPLSAPDDPRPHWLLGETNHYQRLSIRHRLRDEWLVHQSTPAPAASDLLCVIGTNAGILRVRSNETMAWIAPQTAPKGVHLPQEIFDQDFRCGNHNILLAGGRQPRLWVTDLRAPVSEWTWTRHASAIAHLRSVDENQILVAGLQNSMALYDMRYFSRRPNGTAPLLEFPAYRNAAHFHTGWDVSTRLGVVAAAHDDGTVQLFSLRSGRALRNPALGRVRADTPVRSLMFQQMPWEQTPSLFVGEGPSLRKYSFGTEHLEDEA</sequence>